<name>A0A0H2RBB2_9AGAM</name>
<accession>A0A0H2RBB2</accession>
<protein>
    <submittedName>
        <fullName evidence="2">Uncharacterized protein</fullName>
    </submittedName>
</protein>
<evidence type="ECO:0000313" key="3">
    <source>
        <dbReference type="Proteomes" id="UP000053477"/>
    </source>
</evidence>
<dbReference type="InParanoid" id="A0A0H2RBB2"/>
<proteinExistence type="predicted"/>
<keyword evidence="3" id="KW-1185">Reference proteome</keyword>
<dbReference type="OrthoDB" id="3328668at2759"/>
<gene>
    <name evidence="2" type="ORF">SCHPADRAFT_931652</name>
</gene>
<feature type="region of interest" description="Disordered" evidence="1">
    <location>
        <begin position="1"/>
        <end position="23"/>
    </location>
</feature>
<evidence type="ECO:0000313" key="2">
    <source>
        <dbReference type="EMBL" id="KLO08702.1"/>
    </source>
</evidence>
<evidence type="ECO:0000256" key="1">
    <source>
        <dbReference type="SAM" id="MobiDB-lite"/>
    </source>
</evidence>
<dbReference type="AlphaFoldDB" id="A0A0H2RBB2"/>
<dbReference type="EMBL" id="KQ086081">
    <property type="protein sequence ID" value="KLO08702.1"/>
    <property type="molecule type" value="Genomic_DNA"/>
</dbReference>
<dbReference type="Proteomes" id="UP000053477">
    <property type="component" value="Unassembled WGS sequence"/>
</dbReference>
<organism evidence="2 3">
    <name type="scientific">Schizopora paradoxa</name>
    <dbReference type="NCBI Taxonomy" id="27342"/>
    <lineage>
        <taxon>Eukaryota</taxon>
        <taxon>Fungi</taxon>
        <taxon>Dikarya</taxon>
        <taxon>Basidiomycota</taxon>
        <taxon>Agaricomycotina</taxon>
        <taxon>Agaricomycetes</taxon>
        <taxon>Hymenochaetales</taxon>
        <taxon>Schizoporaceae</taxon>
        <taxon>Schizopora</taxon>
    </lineage>
</organism>
<sequence>MDVTITDTGNRDSSPELPLKSSSESEFLVHDEWINDDISFPTKSDALIASLALKKQSDPVLIDAFLSLLKNPNFNTTECTLHSVADIHSFASSYRKEKDNHTPRQSFPMQIPIFVWEEVMVHIGDQWVAYALKLCDDAAQYKTSWDNNIFAAPYSHQLSDLYNASLVHPSWTRPAQRQMGRVLVLHKTNEDTLNAAIKSGLYGNWTQILAMKGSVFDGWGTPPQGSTDNLSPNVSLLKSFIARLPSLNTLHFESSVLGHPLVLLNSLEFLSSVDTVSIINQNISINKSTDEIFGQVDRWPGLRNLSLTGFECNLKSPDPLDRLLASRNLPELSSVFISGGGAHLHKETLIHWIRWKKTSLQHESMKFTACDIRFRRNCVSPSLHLPNVNNDFEHVDYFSILDHEPSLSWLPNIDQISLANIYDSEAEQILEMAAVVHHLSWSGTSFSPTVSLPPNLSDLVLSVPIATDDNWHTYDRNLHAFLLNKGVEGLRRITITISPFGHPHELHTEMDIPRIYFPRTSDLCKTLDISLTVDVI</sequence>
<reference evidence="2 3" key="1">
    <citation type="submission" date="2015-04" db="EMBL/GenBank/DDBJ databases">
        <title>Complete genome sequence of Schizopora paradoxa KUC8140, a cosmopolitan wood degrader in East Asia.</title>
        <authorList>
            <consortium name="DOE Joint Genome Institute"/>
            <person name="Min B."/>
            <person name="Park H."/>
            <person name="Jang Y."/>
            <person name="Kim J.-J."/>
            <person name="Kim K.H."/>
            <person name="Pangilinan J."/>
            <person name="Lipzen A."/>
            <person name="Riley R."/>
            <person name="Grigoriev I.V."/>
            <person name="Spatafora J.W."/>
            <person name="Choi I.-G."/>
        </authorList>
    </citation>
    <scope>NUCLEOTIDE SEQUENCE [LARGE SCALE GENOMIC DNA]</scope>
    <source>
        <strain evidence="2 3">KUC8140</strain>
    </source>
</reference>